<gene>
    <name evidence="2" type="ORF">SAMN04487935_1741</name>
</gene>
<proteinExistence type="predicted"/>
<feature type="transmembrane region" description="Helical" evidence="1">
    <location>
        <begin position="61"/>
        <end position="78"/>
    </location>
</feature>
<organism evidence="2 3">
    <name type="scientific">Flavobacterium noncentrifugens</name>
    <dbReference type="NCBI Taxonomy" id="1128970"/>
    <lineage>
        <taxon>Bacteria</taxon>
        <taxon>Pseudomonadati</taxon>
        <taxon>Bacteroidota</taxon>
        <taxon>Flavobacteriia</taxon>
        <taxon>Flavobacteriales</taxon>
        <taxon>Flavobacteriaceae</taxon>
        <taxon>Flavobacterium</taxon>
    </lineage>
</organism>
<evidence type="ECO:0000313" key="3">
    <source>
        <dbReference type="Proteomes" id="UP000199580"/>
    </source>
</evidence>
<evidence type="ECO:0008006" key="4">
    <source>
        <dbReference type="Google" id="ProtNLM"/>
    </source>
</evidence>
<keyword evidence="1" id="KW-1133">Transmembrane helix</keyword>
<dbReference type="OrthoDB" id="1367216at2"/>
<keyword evidence="1" id="KW-0812">Transmembrane</keyword>
<protein>
    <recommendedName>
        <fullName evidence="4">YhhN-like protein</fullName>
    </recommendedName>
</protein>
<keyword evidence="1" id="KW-0472">Membrane</keyword>
<dbReference type="Proteomes" id="UP000199580">
    <property type="component" value="Unassembled WGS sequence"/>
</dbReference>
<feature type="transmembrane region" description="Helical" evidence="1">
    <location>
        <begin position="193"/>
        <end position="214"/>
    </location>
</feature>
<keyword evidence="3" id="KW-1185">Reference proteome</keyword>
<dbReference type="RefSeq" id="WP_091393887.1">
    <property type="nucleotide sequence ID" value="NZ_BKAI01000003.1"/>
</dbReference>
<feature type="transmembrane region" description="Helical" evidence="1">
    <location>
        <begin position="84"/>
        <end position="103"/>
    </location>
</feature>
<evidence type="ECO:0000256" key="1">
    <source>
        <dbReference type="SAM" id="Phobius"/>
    </source>
</evidence>
<dbReference type="AlphaFoldDB" id="A0A1G8WDS3"/>
<dbReference type="STRING" id="1128970.SAMN04487935_1741"/>
<reference evidence="2 3" key="1">
    <citation type="submission" date="2016-10" db="EMBL/GenBank/DDBJ databases">
        <authorList>
            <person name="de Groot N.N."/>
        </authorList>
    </citation>
    <scope>NUCLEOTIDE SEQUENCE [LARGE SCALE GENOMIC DNA]</scope>
    <source>
        <strain evidence="2 3">CGMCC 1.10076</strain>
    </source>
</reference>
<feature type="transmembrane region" description="Helical" evidence="1">
    <location>
        <begin position="170"/>
        <end position="187"/>
    </location>
</feature>
<dbReference type="EMBL" id="FNEZ01000002">
    <property type="protein sequence ID" value="SDJ75700.1"/>
    <property type="molecule type" value="Genomic_DNA"/>
</dbReference>
<accession>A0A1G8WDS3</accession>
<feature type="transmembrane region" description="Helical" evidence="1">
    <location>
        <begin position="12"/>
        <end position="30"/>
    </location>
</feature>
<feature type="transmembrane region" description="Helical" evidence="1">
    <location>
        <begin position="139"/>
        <end position="158"/>
    </location>
</feature>
<sequence>MKETATYQYQTTITRIYFTIASILAIAELLEAKSVIYIFKPTLIPALIVLYLYTSKVRNPIYVLSLLFALLSNISFMFTAENMVLYGFLSFMIHRMICIYIVIKLIKIFFLLPFIVATLPFLFIFSCLLNLTLNPEATAFYPAAINAVLISALSGLALSNYVMEDNKTNSWLAISTLLFIVLIFLFMFQKYYITNIVFQPISALIFTFGHYAFYKFVIESEKPAEKEIRLL</sequence>
<feature type="transmembrane region" description="Helical" evidence="1">
    <location>
        <begin position="36"/>
        <end position="54"/>
    </location>
</feature>
<feature type="transmembrane region" description="Helical" evidence="1">
    <location>
        <begin position="110"/>
        <end position="133"/>
    </location>
</feature>
<evidence type="ECO:0000313" key="2">
    <source>
        <dbReference type="EMBL" id="SDJ75700.1"/>
    </source>
</evidence>
<name>A0A1G8WDS3_9FLAO</name>